<reference evidence="2 3" key="1">
    <citation type="journal article" date="2016" name="Nat. Commun.">
        <title>Thousands of microbial genomes shed light on interconnected biogeochemical processes in an aquifer system.</title>
        <authorList>
            <person name="Anantharaman K."/>
            <person name="Brown C.T."/>
            <person name="Hug L.A."/>
            <person name="Sharon I."/>
            <person name="Castelle C.J."/>
            <person name="Probst A.J."/>
            <person name="Thomas B.C."/>
            <person name="Singh A."/>
            <person name="Wilkins M.J."/>
            <person name="Karaoz U."/>
            <person name="Brodie E.L."/>
            <person name="Williams K.H."/>
            <person name="Hubbard S.S."/>
            <person name="Banfield J.F."/>
        </authorList>
    </citation>
    <scope>NUCLEOTIDE SEQUENCE [LARGE SCALE GENOMIC DNA]</scope>
</reference>
<organism evidence="2 3">
    <name type="scientific">Candidatus Vogelbacteria bacterium RIFOXYD1_FULL_46_19</name>
    <dbReference type="NCBI Taxonomy" id="1802439"/>
    <lineage>
        <taxon>Bacteria</taxon>
        <taxon>Candidatus Vogeliibacteriota</taxon>
    </lineage>
</organism>
<sequence>MPVIKHKNQRVGVFIDTQNLYHSAKNLYNARVNFGAILEAAVGDRNLIRARAYVVTTESGEEQPFFEALHKIGIEVKTKDLQIFLGGAKKADWDVGLAVDAISMAPKLDAVIIASGDGDFVPLVEYLQTNMGCQVEAVSFGRSSSSRLKESVDDFIDLDKEPKKFLIYGRNGNGRRAGKKALKAI</sequence>
<protein>
    <recommendedName>
        <fullName evidence="1">NYN domain-containing protein</fullName>
    </recommendedName>
</protein>
<evidence type="ECO:0000259" key="1">
    <source>
        <dbReference type="Pfam" id="PF01936"/>
    </source>
</evidence>
<name>A0A1G2QHP0_9BACT</name>
<evidence type="ECO:0000313" key="2">
    <source>
        <dbReference type="EMBL" id="OHA60154.1"/>
    </source>
</evidence>
<dbReference type="Pfam" id="PF01936">
    <property type="entry name" value="NYN"/>
    <property type="match status" value="1"/>
</dbReference>
<dbReference type="InterPro" id="IPR021139">
    <property type="entry name" value="NYN"/>
</dbReference>
<dbReference type="Gene3D" id="3.40.50.1010">
    <property type="entry name" value="5'-nuclease"/>
    <property type="match status" value="1"/>
</dbReference>
<dbReference type="Proteomes" id="UP000177838">
    <property type="component" value="Unassembled WGS sequence"/>
</dbReference>
<dbReference type="GO" id="GO:0004540">
    <property type="term" value="F:RNA nuclease activity"/>
    <property type="evidence" value="ECO:0007669"/>
    <property type="project" value="InterPro"/>
</dbReference>
<proteinExistence type="predicted"/>
<comment type="caution">
    <text evidence="2">The sequence shown here is derived from an EMBL/GenBank/DDBJ whole genome shotgun (WGS) entry which is preliminary data.</text>
</comment>
<dbReference type="PANTHER" id="PTHR35458">
    <property type="entry name" value="SLR0755 PROTEIN"/>
    <property type="match status" value="1"/>
</dbReference>
<evidence type="ECO:0000313" key="3">
    <source>
        <dbReference type="Proteomes" id="UP000177838"/>
    </source>
</evidence>
<dbReference type="InterPro" id="IPR047140">
    <property type="entry name" value="LabA"/>
</dbReference>
<feature type="domain" description="NYN" evidence="1">
    <location>
        <begin position="10"/>
        <end position="159"/>
    </location>
</feature>
<dbReference type="EMBL" id="MHTK01000002">
    <property type="protein sequence ID" value="OHA60154.1"/>
    <property type="molecule type" value="Genomic_DNA"/>
</dbReference>
<gene>
    <name evidence="2" type="ORF">A2589_00545</name>
</gene>
<accession>A0A1G2QHP0</accession>
<dbReference type="PANTHER" id="PTHR35458:SF8">
    <property type="entry name" value="SLR0650 PROTEIN"/>
    <property type="match status" value="1"/>
</dbReference>
<dbReference type="STRING" id="1802439.A2589_00545"/>
<dbReference type="CDD" id="cd10911">
    <property type="entry name" value="PIN_LabA"/>
    <property type="match status" value="1"/>
</dbReference>
<dbReference type="AlphaFoldDB" id="A0A1G2QHP0"/>